<dbReference type="InterPro" id="IPR000150">
    <property type="entry name" value="Cof"/>
</dbReference>
<dbReference type="NCBIfam" id="TIGR01484">
    <property type="entry name" value="HAD-SF-IIB"/>
    <property type="match status" value="1"/>
</dbReference>
<protein>
    <submittedName>
        <fullName evidence="1">Cof-type HAD-IIB family hydrolase</fullName>
    </submittedName>
</protein>
<keyword evidence="1" id="KW-0378">Hydrolase</keyword>
<organism evidence="1 2">
    <name type="scientific">Niabella ginsengisoli</name>
    <dbReference type="NCBI Taxonomy" id="522298"/>
    <lineage>
        <taxon>Bacteria</taxon>
        <taxon>Pseudomonadati</taxon>
        <taxon>Bacteroidota</taxon>
        <taxon>Chitinophagia</taxon>
        <taxon>Chitinophagales</taxon>
        <taxon>Chitinophagaceae</taxon>
        <taxon>Niabella</taxon>
    </lineage>
</organism>
<dbReference type="GO" id="GO:0016787">
    <property type="term" value="F:hydrolase activity"/>
    <property type="evidence" value="ECO:0007669"/>
    <property type="project" value="UniProtKB-KW"/>
</dbReference>
<dbReference type="Gene3D" id="3.40.50.1000">
    <property type="entry name" value="HAD superfamily/HAD-like"/>
    <property type="match status" value="1"/>
</dbReference>
<dbReference type="SUPFAM" id="SSF56784">
    <property type="entry name" value="HAD-like"/>
    <property type="match status" value="1"/>
</dbReference>
<dbReference type="PANTHER" id="PTHR10000:SF8">
    <property type="entry name" value="HAD SUPERFAMILY HYDROLASE-LIKE, TYPE 3"/>
    <property type="match status" value="1"/>
</dbReference>
<dbReference type="InterPro" id="IPR023214">
    <property type="entry name" value="HAD_sf"/>
</dbReference>
<dbReference type="InterPro" id="IPR006379">
    <property type="entry name" value="HAD-SF_hydro_IIB"/>
</dbReference>
<proteinExistence type="predicted"/>
<reference evidence="1 2" key="1">
    <citation type="submission" date="2022-02" db="EMBL/GenBank/DDBJ databases">
        <authorList>
            <person name="Min J."/>
        </authorList>
    </citation>
    <scope>NUCLEOTIDE SEQUENCE [LARGE SCALE GENOMIC DNA]</scope>
    <source>
        <strain evidence="1 2">GR10-1</strain>
    </source>
</reference>
<dbReference type="Proteomes" id="UP001202248">
    <property type="component" value="Unassembled WGS sequence"/>
</dbReference>
<dbReference type="EMBL" id="JAKWBL010000004">
    <property type="protein sequence ID" value="MCH5600233.1"/>
    <property type="molecule type" value="Genomic_DNA"/>
</dbReference>
<name>A0ABS9SP98_9BACT</name>
<dbReference type="Pfam" id="PF08282">
    <property type="entry name" value="Hydrolase_3"/>
    <property type="match status" value="1"/>
</dbReference>
<evidence type="ECO:0000313" key="2">
    <source>
        <dbReference type="Proteomes" id="UP001202248"/>
    </source>
</evidence>
<dbReference type="Gene3D" id="3.30.1240.10">
    <property type="match status" value="1"/>
</dbReference>
<comment type="caution">
    <text evidence="1">The sequence shown here is derived from an EMBL/GenBank/DDBJ whole genome shotgun (WGS) entry which is preliminary data.</text>
</comment>
<dbReference type="SFLD" id="SFLDS00003">
    <property type="entry name" value="Haloacid_Dehalogenase"/>
    <property type="match status" value="1"/>
</dbReference>
<gene>
    <name evidence="1" type="ORF">MKP09_21070</name>
</gene>
<evidence type="ECO:0000313" key="1">
    <source>
        <dbReference type="EMBL" id="MCH5600233.1"/>
    </source>
</evidence>
<dbReference type="SFLD" id="SFLDG01140">
    <property type="entry name" value="C2.B:_Phosphomannomutase_and_P"/>
    <property type="match status" value="1"/>
</dbReference>
<sequence length="264" mass="29738">MMIKLIAIDLDGSLLDDNKNLPKDFWEAADKLFQKKINIVIASGRPFHNISSVFDPIKDKIYFACDNGSYVVHANEELLVNQLDPASIKGFVEISRPIENVYPVLCSKHVAYIENTEEVFTSQALKYYQEYKVVEDLTKVDDIILKISLCDLAGSETNSYPFYKQFENDFKVAVAGAIWLDITNIDGSKGTAIKTIQERLKVSSEETLVFGDYLNDMDMIQNAGYSYAMKNAHPEILKAAKYITELDNNNGGVTHTIKQLIDLS</sequence>
<dbReference type="PANTHER" id="PTHR10000">
    <property type="entry name" value="PHOSPHOSERINE PHOSPHATASE"/>
    <property type="match status" value="1"/>
</dbReference>
<dbReference type="InterPro" id="IPR036412">
    <property type="entry name" value="HAD-like_sf"/>
</dbReference>
<dbReference type="RefSeq" id="WP_240832240.1">
    <property type="nucleotide sequence ID" value="NZ_JAKWBL010000004.1"/>
</dbReference>
<dbReference type="NCBIfam" id="TIGR00099">
    <property type="entry name" value="Cof-subfamily"/>
    <property type="match status" value="1"/>
</dbReference>
<accession>A0ABS9SP98</accession>
<keyword evidence="2" id="KW-1185">Reference proteome</keyword>